<proteinExistence type="predicted"/>
<dbReference type="SUPFAM" id="SSF50969">
    <property type="entry name" value="YVTN repeat-like/Quinoprotein amine dehydrogenase"/>
    <property type="match status" value="1"/>
</dbReference>
<dbReference type="OrthoDB" id="8062037at2759"/>
<evidence type="ECO:0000259" key="3">
    <source>
        <dbReference type="PROSITE" id="PS50089"/>
    </source>
</evidence>
<dbReference type="GO" id="GO:0004842">
    <property type="term" value="F:ubiquitin-protein transferase activity"/>
    <property type="evidence" value="ECO:0007669"/>
    <property type="project" value="InterPro"/>
</dbReference>
<feature type="domain" description="RING-type" evidence="3">
    <location>
        <begin position="7"/>
        <end position="52"/>
    </location>
</feature>
<evidence type="ECO:0000313" key="4">
    <source>
        <dbReference type="EMBL" id="UTX43297.1"/>
    </source>
</evidence>
<dbReference type="PANTHER" id="PTHR16047:SF7">
    <property type="entry name" value="E3 UBIQUITIN-PROTEIN LIGASE RFWD3"/>
    <property type="match status" value="1"/>
</dbReference>
<dbReference type="GO" id="GO:0016567">
    <property type="term" value="P:protein ubiquitination"/>
    <property type="evidence" value="ECO:0007669"/>
    <property type="project" value="InterPro"/>
</dbReference>
<organism evidence="4 6">
    <name type="scientific">Encephalitozoon hellem</name>
    <name type="common">Microsporidian parasite</name>
    <dbReference type="NCBI Taxonomy" id="27973"/>
    <lineage>
        <taxon>Eukaryota</taxon>
        <taxon>Fungi</taxon>
        <taxon>Fungi incertae sedis</taxon>
        <taxon>Microsporidia</taxon>
        <taxon>Unikaryonidae</taxon>
        <taxon>Encephalitozoon</taxon>
    </lineage>
</organism>
<sequence length="418" mass="47964">MDCGTVCPICFSEYTSTGNHRIMSLQCGHLFGSQCIQKWMGKKSRMQCPLCSIKSTKRQIRPVYASKIVAIDTENEQMLLERCLKEEKEKNEYIEICAGLKAQVEALKAELSRVIEERTRDAFIIHKQKKFSINVGFSTNNSIIEYDESSCTIVVTRKNGKEVGIQKFESYDFSKSEFVVLGEGLCMGNISLSPFNQGLGLFPIGNVLNIVNVYSGSIVAKYTVHNKIESTCFDKDDKNTVYCGDNRGSVYFINISSCEPFKALKVSNISIHSICKKGLEVFASTIYQTYKIVFSGSHAPYYLEMEPYSICTNMSEYKDHLLLTFRGLDFRVKHLICGKKEVYLSLGVKQVKRHRDRIYRDYIYIVDDERNSIRIIEVHSLEAVYTYTFKEKILDFFVCNTFLFVLTRFTIHIFSNNT</sequence>
<accession>A0A9Q9F9M5</accession>
<reference evidence="4" key="1">
    <citation type="submission" date="2022-08" db="EMBL/GenBank/DDBJ databases">
        <title>Encephalitozoon hellem ATCC 50604 Complete Genome.</title>
        <authorList>
            <person name="Mascarenhas dos Santos A.C."/>
            <person name="Julian A.T."/>
            <person name="Pombert J.-F."/>
        </authorList>
    </citation>
    <scope>NUCLEOTIDE SEQUENCE</scope>
    <source>
        <strain evidence="4">ATCC 50604</strain>
    </source>
</reference>
<keyword evidence="2" id="KW-0175">Coiled coil</keyword>
<dbReference type="GO" id="GO:0008270">
    <property type="term" value="F:zinc ion binding"/>
    <property type="evidence" value="ECO:0007669"/>
    <property type="project" value="UniProtKB-KW"/>
</dbReference>
<dbReference type="GO" id="GO:0036297">
    <property type="term" value="P:interstrand cross-link repair"/>
    <property type="evidence" value="ECO:0007669"/>
    <property type="project" value="InterPro"/>
</dbReference>
<protein>
    <submittedName>
        <fullName evidence="5">Ring finger domain-containing protein</fullName>
    </submittedName>
    <submittedName>
        <fullName evidence="4">WD40 domain-containing protein</fullName>
    </submittedName>
</protein>
<dbReference type="SUPFAM" id="SSF57850">
    <property type="entry name" value="RING/U-box"/>
    <property type="match status" value="1"/>
</dbReference>
<dbReference type="EMBL" id="CP075152">
    <property type="protein sequence ID" value="UTX43297.1"/>
    <property type="molecule type" value="Genomic_DNA"/>
</dbReference>
<name>A0A9Q9F9M5_ENCHE</name>
<gene>
    <name evidence="4" type="ORF">GPU96_06g10430</name>
    <name evidence="5" type="ORF">PFJ87_06g00230</name>
</gene>
<reference evidence="5 7" key="2">
    <citation type="submission" date="2023-02" db="EMBL/GenBank/DDBJ databases">
        <title>Encephalitozoon hellem ATCC 50451 complete genome.</title>
        <authorList>
            <person name="Mascarenhas dos Santos A.C."/>
            <person name="Julian A.T."/>
            <person name="Pombert J.-F."/>
        </authorList>
    </citation>
    <scope>NUCLEOTIDE SEQUENCE [LARGE SCALE GENOMIC DNA]</scope>
    <source>
        <strain evidence="5 7">ATCC 50451</strain>
    </source>
</reference>
<dbReference type="GO" id="GO:0005634">
    <property type="term" value="C:nucleus"/>
    <property type="evidence" value="ECO:0007669"/>
    <property type="project" value="InterPro"/>
</dbReference>
<evidence type="ECO:0000256" key="2">
    <source>
        <dbReference type="SAM" id="Coils"/>
    </source>
</evidence>
<dbReference type="InterPro" id="IPR001841">
    <property type="entry name" value="Znf_RING"/>
</dbReference>
<evidence type="ECO:0000313" key="6">
    <source>
        <dbReference type="Proteomes" id="UP001059546"/>
    </source>
</evidence>
<dbReference type="Pfam" id="PF13639">
    <property type="entry name" value="zf-RING_2"/>
    <property type="match status" value="1"/>
</dbReference>
<dbReference type="Gene3D" id="3.30.40.10">
    <property type="entry name" value="Zinc/RING finger domain, C3HC4 (zinc finger)"/>
    <property type="match status" value="1"/>
</dbReference>
<keyword evidence="1" id="KW-0479">Metal-binding</keyword>
<keyword evidence="1" id="KW-0862">Zinc</keyword>
<dbReference type="AlphaFoldDB" id="A0A9Q9F9M5"/>
<evidence type="ECO:0000313" key="5">
    <source>
        <dbReference type="EMBL" id="WEL38758.1"/>
    </source>
</evidence>
<evidence type="ECO:0000256" key="1">
    <source>
        <dbReference type="PROSITE-ProRule" id="PRU00175"/>
    </source>
</evidence>
<keyword evidence="1" id="KW-0863">Zinc-finger</keyword>
<feature type="coiled-coil region" evidence="2">
    <location>
        <begin position="90"/>
        <end position="117"/>
    </location>
</feature>
<evidence type="ECO:0000313" key="7">
    <source>
        <dbReference type="Proteomes" id="UP001217963"/>
    </source>
</evidence>
<dbReference type="SMART" id="SM00184">
    <property type="entry name" value="RING"/>
    <property type="match status" value="1"/>
</dbReference>
<dbReference type="InterPro" id="IPR011044">
    <property type="entry name" value="Quino_amine_DH_bsu"/>
</dbReference>
<keyword evidence="7" id="KW-1185">Reference proteome</keyword>
<dbReference type="Proteomes" id="UP001217963">
    <property type="component" value="Chromosome VI"/>
</dbReference>
<dbReference type="Proteomes" id="UP001059546">
    <property type="component" value="Chromosome VI"/>
</dbReference>
<dbReference type="PANTHER" id="PTHR16047">
    <property type="entry name" value="RFWD3 PROTEIN"/>
    <property type="match status" value="1"/>
</dbReference>
<dbReference type="InterPro" id="IPR037381">
    <property type="entry name" value="RFWD3"/>
</dbReference>
<dbReference type="EMBL" id="CP119067">
    <property type="protein sequence ID" value="WEL38758.1"/>
    <property type="molecule type" value="Genomic_DNA"/>
</dbReference>
<dbReference type="PROSITE" id="PS50089">
    <property type="entry name" value="ZF_RING_2"/>
    <property type="match status" value="1"/>
</dbReference>
<dbReference type="InterPro" id="IPR013083">
    <property type="entry name" value="Znf_RING/FYVE/PHD"/>
</dbReference>